<reference evidence="2" key="1">
    <citation type="journal article" date="2019" name="PLoS Negl. Trop. Dis.">
        <title>Revisiting the worldwide diversity of Leptospira species in the environment.</title>
        <authorList>
            <person name="Vincent A.T."/>
            <person name="Schiettekatte O."/>
            <person name="Bourhy P."/>
            <person name="Veyrier F.J."/>
            <person name="Picardeau M."/>
        </authorList>
    </citation>
    <scope>NUCLEOTIDE SEQUENCE [LARGE SCALE GENOMIC DNA]</scope>
    <source>
        <strain evidence="2">201800265</strain>
    </source>
</reference>
<feature type="transmembrane region" description="Helical" evidence="1">
    <location>
        <begin position="27"/>
        <end position="48"/>
    </location>
</feature>
<keyword evidence="1" id="KW-1133">Transmembrane helix</keyword>
<keyword evidence="1" id="KW-0812">Transmembrane</keyword>
<name>A0A4R9J3L9_9LEPT</name>
<protein>
    <submittedName>
        <fullName evidence="2">Uncharacterized protein</fullName>
    </submittedName>
</protein>
<keyword evidence="1" id="KW-0472">Membrane</keyword>
<organism evidence="2 3">
    <name type="scientific">Leptospira koniambonensis</name>
    <dbReference type="NCBI Taxonomy" id="2484950"/>
    <lineage>
        <taxon>Bacteria</taxon>
        <taxon>Pseudomonadati</taxon>
        <taxon>Spirochaetota</taxon>
        <taxon>Spirochaetia</taxon>
        <taxon>Leptospirales</taxon>
        <taxon>Leptospiraceae</taxon>
        <taxon>Leptospira</taxon>
    </lineage>
</organism>
<evidence type="ECO:0000313" key="3">
    <source>
        <dbReference type="Proteomes" id="UP000297871"/>
    </source>
</evidence>
<evidence type="ECO:0000313" key="2">
    <source>
        <dbReference type="EMBL" id="TGL31639.1"/>
    </source>
</evidence>
<evidence type="ECO:0000256" key="1">
    <source>
        <dbReference type="SAM" id="Phobius"/>
    </source>
</evidence>
<feature type="transmembrane region" description="Helical" evidence="1">
    <location>
        <begin position="54"/>
        <end position="71"/>
    </location>
</feature>
<dbReference type="AlphaFoldDB" id="A0A4R9J3L9"/>
<gene>
    <name evidence="2" type="ORF">EHQ52_17075</name>
</gene>
<proteinExistence type="predicted"/>
<comment type="caution">
    <text evidence="2">The sequence shown here is derived from an EMBL/GenBank/DDBJ whole genome shotgun (WGS) entry which is preliminary data.</text>
</comment>
<keyword evidence="3" id="KW-1185">Reference proteome</keyword>
<dbReference type="OrthoDB" id="9986886at2"/>
<dbReference type="EMBL" id="RQFY01000007">
    <property type="protein sequence ID" value="TGL31639.1"/>
    <property type="molecule type" value="Genomic_DNA"/>
</dbReference>
<dbReference type="RefSeq" id="WP_135616375.1">
    <property type="nucleotide sequence ID" value="NZ_RQFY01000007.1"/>
</dbReference>
<sequence>MKNKIIGRKYQEFITPEYYRLEILDKAYYAFVITLVYSMLAFFALFSLSERGYIGRQTCVVLTLVCAFCILKEYWPIIQERYIQIDKDEIVMSPGVSFADDLRKLLWKDVIELQKIKFSFRGRYSFITTIEAYKFMFQGDVFYEIAYFDSPNFEAELFKFAAMNKVPFKINQ</sequence>
<accession>A0A4R9J3L9</accession>
<dbReference type="Proteomes" id="UP000297871">
    <property type="component" value="Unassembled WGS sequence"/>
</dbReference>